<organism evidence="2 3">
    <name type="scientific">Cellulomonas fimi (strain ATCC 484 / DSM 20113 / JCM 1341 / CCUG 24087 / LMG 16345 / NBRC 15513 / NCIMB 8980 / NCTC 7547 / NRS-133)</name>
    <dbReference type="NCBI Taxonomy" id="590998"/>
    <lineage>
        <taxon>Bacteria</taxon>
        <taxon>Bacillati</taxon>
        <taxon>Actinomycetota</taxon>
        <taxon>Actinomycetes</taxon>
        <taxon>Micrococcales</taxon>
        <taxon>Cellulomonadaceae</taxon>
        <taxon>Cellulomonas</taxon>
    </lineage>
</organism>
<dbReference type="RefSeq" id="WP_013771697.1">
    <property type="nucleotide sequence ID" value="NC_015514.1"/>
</dbReference>
<name>F4H565_CELFA</name>
<evidence type="ECO:0000313" key="2">
    <source>
        <dbReference type="EMBL" id="AEE46671.1"/>
    </source>
</evidence>
<dbReference type="HOGENOM" id="CLU_080180_0_0_11"/>
<feature type="transmembrane region" description="Helical" evidence="1">
    <location>
        <begin position="227"/>
        <end position="247"/>
    </location>
</feature>
<feature type="transmembrane region" description="Helical" evidence="1">
    <location>
        <begin position="253"/>
        <end position="270"/>
    </location>
</feature>
<keyword evidence="1" id="KW-1133">Transmembrane helix</keyword>
<dbReference type="EMBL" id="CP002666">
    <property type="protein sequence ID" value="AEE46671.1"/>
    <property type="molecule type" value="Genomic_DNA"/>
</dbReference>
<keyword evidence="1" id="KW-0812">Transmembrane</keyword>
<accession>F4H565</accession>
<dbReference type="STRING" id="590998.Celf_2546"/>
<feature type="transmembrane region" description="Helical" evidence="1">
    <location>
        <begin position="197"/>
        <end position="215"/>
    </location>
</feature>
<feature type="transmembrane region" description="Helical" evidence="1">
    <location>
        <begin position="66"/>
        <end position="82"/>
    </location>
</feature>
<sequence>MSDDAPPPAPTAGQDPVARDTYRHLRLILVALPTLLLVGTLLIFVVTGRFETSLSAYYLGPIRDTFVGAMIGIAVCLVAYRGDPPIEDFALNLAGFYAVFVALVPTGLAESLDGMGPAQRAETVDALRVTVIGALLVTAAFLLADWRTRQLSPQTLMATPKRRLAFLALGALWVAFVLLVFYRLVEGDAFGGVHLSAAYLLVVSLALAVASHGWPVDGQPTAFRATYRVLAILMLLGGVLLVVLRAAGWRYTTLFVEWYEIALFLVFWVLETRRTWNVPRPAPR</sequence>
<protein>
    <recommendedName>
        <fullName evidence="4">DUF998 domain-containing protein</fullName>
    </recommendedName>
</protein>
<feature type="transmembrane region" description="Helical" evidence="1">
    <location>
        <begin position="164"/>
        <end position="185"/>
    </location>
</feature>
<dbReference type="KEGG" id="cfi:Celf_2546"/>
<evidence type="ECO:0008006" key="4">
    <source>
        <dbReference type="Google" id="ProtNLM"/>
    </source>
</evidence>
<reference evidence="2 3" key="1">
    <citation type="submission" date="2011-04" db="EMBL/GenBank/DDBJ databases">
        <title>Complete sequence of Cellulomonas fimi ATCC 484.</title>
        <authorList>
            <consortium name="US DOE Joint Genome Institute"/>
            <person name="Lucas S."/>
            <person name="Han J."/>
            <person name="Lapidus A."/>
            <person name="Cheng J.-F."/>
            <person name="Goodwin L."/>
            <person name="Pitluck S."/>
            <person name="Peters L."/>
            <person name="Chertkov O."/>
            <person name="Detter J.C."/>
            <person name="Han C."/>
            <person name="Tapia R."/>
            <person name="Land M."/>
            <person name="Hauser L."/>
            <person name="Kyrpides N."/>
            <person name="Ivanova N."/>
            <person name="Ovchinnikova G."/>
            <person name="Pagani I."/>
            <person name="Mead D."/>
            <person name="Brumm P."/>
            <person name="Woyke T."/>
        </authorList>
    </citation>
    <scope>NUCLEOTIDE SEQUENCE [LARGE SCALE GENOMIC DNA]</scope>
    <source>
        <strain evidence="3">ATCC 484 / DSM 20113 / JCM 1341 / NBRC 15513 / NCIMB 8980 / NCTC 7547</strain>
    </source>
</reference>
<evidence type="ECO:0000256" key="1">
    <source>
        <dbReference type="SAM" id="Phobius"/>
    </source>
</evidence>
<gene>
    <name evidence="2" type="ordered locus">Celf_2546</name>
</gene>
<feature type="transmembrane region" description="Helical" evidence="1">
    <location>
        <begin position="126"/>
        <end position="144"/>
    </location>
</feature>
<dbReference type="AlphaFoldDB" id="F4H565"/>
<keyword evidence="1" id="KW-0472">Membrane</keyword>
<feature type="transmembrane region" description="Helical" evidence="1">
    <location>
        <begin position="89"/>
        <end position="106"/>
    </location>
</feature>
<keyword evidence="3" id="KW-1185">Reference proteome</keyword>
<proteinExistence type="predicted"/>
<dbReference type="Proteomes" id="UP000008460">
    <property type="component" value="Chromosome"/>
</dbReference>
<feature type="transmembrane region" description="Helical" evidence="1">
    <location>
        <begin position="27"/>
        <end position="46"/>
    </location>
</feature>
<dbReference type="eggNOG" id="ENOG5032FQA">
    <property type="taxonomic scope" value="Bacteria"/>
</dbReference>
<evidence type="ECO:0000313" key="3">
    <source>
        <dbReference type="Proteomes" id="UP000008460"/>
    </source>
</evidence>